<dbReference type="EMBL" id="WIQW01000016">
    <property type="protein sequence ID" value="KAF3104480.1"/>
    <property type="molecule type" value="Genomic_DNA"/>
</dbReference>
<evidence type="ECO:0000313" key="6">
    <source>
        <dbReference type="Proteomes" id="UP000475325"/>
    </source>
</evidence>
<comment type="caution">
    <text evidence="5">The sequence shown here is derived from an EMBL/GenBank/DDBJ whole genome shotgun (WGS) entry which is preliminary data.</text>
</comment>
<dbReference type="Pfam" id="PF03537">
    <property type="entry name" value="Glyco_hydro_114"/>
    <property type="match status" value="1"/>
</dbReference>
<dbReference type="SUPFAM" id="SSF51445">
    <property type="entry name" value="(Trans)glycosidases"/>
    <property type="match status" value="1"/>
</dbReference>
<sequence length="345" mass="37634">MHLIGRRASLLSILAASGFMLFGAPGAMATPITPGMDPIIEESVSNVTGTVPGGSEPVERAAKGWWVPTQATTWQIQLSGTINQDVAIDAIEIDADTDKATVKTLKAKGMKVIAYLSAGSWEDWRTDAGSFPKSIRGKDLDGWPGEKWLDIRQISTLRKLMKKRVLKAKAKGFDGVDWDNVDGYTQDSGFKITKSHQLAYNKMLADISHSLKMTVALKNDLDQAKVLARYFDYAVNEQCSYYNECNLLEPFLSTGKAVVGLEYPGEGDDTRTQAQVIAATDPRTYTLIKKLDLGDWGFSVRQNAEITSSTSSKKKSSSKTTITKAAELKAAIQKAREAAKSGPEE</sequence>
<dbReference type="PANTHER" id="PTHR35273:SF2">
    <property type="entry name" value="ALPHA-GALACTOSIDASE"/>
    <property type="match status" value="1"/>
</dbReference>
<proteinExistence type="predicted"/>
<dbReference type="GO" id="GO:0004557">
    <property type="term" value="F:alpha-galactosidase activity"/>
    <property type="evidence" value="ECO:0007669"/>
    <property type="project" value="UniProtKB-EC"/>
</dbReference>
<dbReference type="InterPro" id="IPR013785">
    <property type="entry name" value="Aldolase_TIM"/>
</dbReference>
<keyword evidence="3" id="KW-0732">Signal</keyword>
<feature type="chain" id="PRO_5028974451" description="alpha-galactosidase" evidence="3">
    <location>
        <begin position="30"/>
        <end position="345"/>
    </location>
</feature>
<name>A0A7C8JEW7_ORBOL</name>
<protein>
    <recommendedName>
        <fullName evidence="2">alpha-galactosidase</fullName>
        <ecNumber evidence="2">3.2.1.22</ecNumber>
    </recommendedName>
</protein>
<dbReference type="AlphaFoldDB" id="A0A7C8JEW7"/>
<gene>
    <name evidence="5" type="ORF">TWF102_003110</name>
</gene>
<dbReference type="PANTHER" id="PTHR35273">
    <property type="entry name" value="ALPHA-1,4 POLYGALACTOSAMINIDASE, PUTATIVE (AFU_ORTHOLOGUE AFUA_3G07890)-RELATED"/>
    <property type="match status" value="1"/>
</dbReference>
<dbReference type="EC" id="3.2.1.22" evidence="2"/>
<evidence type="ECO:0000259" key="4">
    <source>
        <dbReference type="Pfam" id="PF03537"/>
    </source>
</evidence>
<evidence type="ECO:0000313" key="5">
    <source>
        <dbReference type="EMBL" id="KAF3104480.1"/>
    </source>
</evidence>
<evidence type="ECO:0000256" key="1">
    <source>
        <dbReference type="ARBA" id="ARBA00001255"/>
    </source>
</evidence>
<reference evidence="5 6" key="1">
    <citation type="submission" date="2019-06" db="EMBL/GenBank/DDBJ databases">
        <authorList>
            <person name="Palmer J.M."/>
        </authorList>
    </citation>
    <scope>NUCLEOTIDE SEQUENCE [LARGE SCALE GENOMIC DNA]</scope>
    <source>
        <strain evidence="5 6">TWF102</strain>
    </source>
</reference>
<comment type="catalytic activity">
    <reaction evidence="1">
        <text>Hydrolysis of terminal, non-reducing alpha-D-galactose residues in alpha-D-galactosides, including galactose oligosaccharides, galactomannans and galactolipids.</text>
        <dbReference type="EC" id="3.2.1.22"/>
    </reaction>
</comment>
<evidence type="ECO:0000256" key="3">
    <source>
        <dbReference type="SAM" id="SignalP"/>
    </source>
</evidence>
<feature type="signal peptide" evidence="3">
    <location>
        <begin position="1"/>
        <end position="29"/>
    </location>
</feature>
<dbReference type="Gene3D" id="3.20.20.70">
    <property type="entry name" value="Aldolase class I"/>
    <property type="match status" value="1"/>
</dbReference>
<dbReference type="InterPro" id="IPR004352">
    <property type="entry name" value="GH114_TIM-barrel"/>
</dbReference>
<dbReference type="InterPro" id="IPR017853">
    <property type="entry name" value="GH"/>
</dbReference>
<organism evidence="5 6">
    <name type="scientific">Orbilia oligospora</name>
    <name type="common">Nematode-trapping fungus</name>
    <name type="synonym">Arthrobotrys oligospora</name>
    <dbReference type="NCBI Taxonomy" id="2813651"/>
    <lineage>
        <taxon>Eukaryota</taxon>
        <taxon>Fungi</taxon>
        <taxon>Dikarya</taxon>
        <taxon>Ascomycota</taxon>
        <taxon>Pezizomycotina</taxon>
        <taxon>Orbiliomycetes</taxon>
        <taxon>Orbiliales</taxon>
        <taxon>Orbiliaceae</taxon>
        <taxon>Orbilia</taxon>
    </lineage>
</organism>
<dbReference type="Proteomes" id="UP000475325">
    <property type="component" value="Unassembled WGS sequence"/>
</dbReference>
<accession>A0A7C8JEW7</accession>
<feature type="domain" description="Glycoside-hydrolase family GH114 TIM-barrel" evidence="4">
    <location>
        <begin position="73"/>
        <end position="295"/>
    </location>
</feature>
<evidence type="ECO:0000256" key="2">
    <source>
        <dbReference type="ARBA" id="ARBA00012755"/>
    </source>
</evidence>